<gene>
    <name evidence="10" type="ORF">B0T14DRAFT_520122</name>
</gene>
<keyword evidence="11" id="KW-1185">Reference proteome</keyword>
<evidence type="ECO:0000256" key="5">
    <source>
        <dbReference type="ARBA" id="ARBA00022792"/>
    </source>
</evidence>
<keyword evidence="5" id="KW-0999">Mitochondrion inner membrane</keyword>
<protein>
    <submittedName>
        <fullName evidence="10">ETC complex I subunit conserved region-domain-containing protein</fullName>
    </submittedName>
</protein>
<feature type="compositionally biased region" description="Pro residues" evidence="9">
    <location>
        <begin position="292"/>
        <end position="310"/>
    </location>
</feature>
<dbReference type="InterPro" id="IPR006806">
    <property type="entry name" value="NDUFA5"/>
</dbReference>
<evidence type="ECO:0000256" key="7">
    <source>
        <dbReference type="ARBA" id="ARBA00023128"/>
    </source>
</evidence>
<dbReference type="AlphaFoldDB" id="A0AA39WQS5"/>
<reference evidence="10" key="1">
    <citation type="submission" date="2023-06" db="EMBL/GenBank/DDBJ databases">
        <title>Genome-scale phylogeny and comparative genomics of the fungal order Sordariales.</title>
        <authorList>
            <consortium name="Lawrence Berkeley National Laboratory"/>
            <person name="Hensen N."/>
            <person name="Bonometti L."/>
            <person name="Westerberg I."/>
            <person name="Brannstrom I.O."/>
            <person name="Guillou S."/>
            <person name="Cros-Aarteil S."/>
            <person name="Calhoun S."/>
            <person name="Haridas S."/>
            <person name="Kuo A."/>
            <person name="Mondo S."/>
            <person name="Pangilinan J."/>
            <person name="Riley R."/>
            <person name="Labutti K."/>
            <person name="Andreopoulos B."/>
            <person name="Lipzen A."/>
            <person name="Chen C."/>
            <person name="Yanf M."/>
            <person name="Daum C."/>
            <person name="Ng V."/>
            <person name="Clum A."/>
            <person name="Steindorff A."/>
            <person name="Ohm R."/>
            <person name="Martin F."/>
            <person name="Silar P."/>
            <person name="Natvig D."/>
            <person name="Lalanne C."/>
            <person name="Gautier V."/>
            <person name="Ament-Velasquez S.L."/>
            <person name="Kruys A."/>
            <person name="Hutchinson M.I."/>
            <person name="Powell A.J."/>
            <person name="Barry K."/>
            <person name="Miller A.N."/>
            <person name="Grigoriev I.V."/>
            <person name="Debuchy R."/>
            <person name="Gladieux P."/>
            <person name="Thoren M.H."/>
            <person name="Johannesson H."/>
        </authorList>
    </citation>
    <scope>NUCLEOTIDE SEQUENCE</scope>
    <source>
        <strain evidence="10">CBS 606.72</strain>
    </source>
</reference>
<keyword evidence="6" id="KW-0249">Electron transport</keyword>
<evidence type="ECO:0000256" key="6">
    <source>
        <dbReference type="ARBA" id="ARBA00022982"/>
    </source>
</evidence>
<evidence type="ECO:0000256" key="1">
    <source>
        <dbReference type="ARBA" id="ARBA00004443"/>
    </source>
</evidence>
<dbReference type="GO" id="GO:0022904">
    <property type="term" value="P:respiratory electron transport chain"/>
    <property type="evidence" value="ECO:0007669"/>
    <property type="project" value="InterPro"/>
</dbReference>
<keyword evidence="7" id="KW-0496">Mitochondrion</keyword>
<keyword evidence="3" id="KW-0813">Transport</keyword>
<evidence type="ECO:0000256" key="3">
    <source>
        <dbReference type="ARBA" id="ARBA00022448"/>
    </source>
</evidence>
<dbReference type="Pfam" id="PF04716">
    <property type="entry name" value="ETC_C1_NDUFA5"/>
    <property type="match status" value="1"/>
</dbReference>
<feature type="region of interest" description="Disordered" evidence="9">
    <location>
        <begin position="284"/>
        <end position="310"/>
    </location>
</feature>
<dbReference type="Proteomes" id="UP001175000">
    <property type="component" value="Unassembled WGS sequence"/>
</dbReference>
<comment type="similarity">
    <text evidence="2">Belongs to the complex I NDUFA5 subunit family.</text>
</comment>
<proteinExistence type="inferred from homology"/>
<evidence type="ECO:0000313" key="10">
    <source>
        <dbReference type="EMBL" id="KAK0619888.1"/>
    </source>
</evidence>
<evidence type="ECO:0000256" key="9">
    <source>
        <dbReference type="SAM" id="MobiDB-lite"/>
    </source>
</evidence>
<sequence length="310" mass="35003">MFRHFCHSAHPTYRCSPFLPLFQSIQLSTIDAPNFNDTLSHLDFGRPTQPSLPNRQLTHRQPTMRRTFRLLAAVKPARYIESGRPTGLAGLYSHPSPRSTLLFLYSSILDKLKAVPEHSVYRQSVEAITKHRMAIVEQAIPPGYDEWAATARKLLANELEASKSRETLASELKKVEEELVAAKEKGVTEEEGKRLTRILEIRELLDALPAPPADSNIILSATHGEDTAVRVERGGQAFFIRHLPRVEDIREKEWDGYYDPQGAGLRTLKETKMVREQLEYALKAELSGTKPSTPPVQPRLQPEPQPTAEQ</sequence>
<dbReference type="PANTHER" id="PTHR12653">
    <property type="entry name" value="NADH-UBIQUINONE OXIDOREDUCTASE 13 KD-B SUBUNIT"/>
    <property type="match status" value="1"/>
</dbReference>
<keyword evidence="8" id="KW-0472">Membrane</keyword>
<evidence type="ECO:0000256" key="2">
    <source>
        <dbReference type="ARBA" id="ARBA00010261"/>
    </source>
</evidence>
<comment type="caution">
    <text evidence="10">The sequence shown here is derived from an EMBL/GenBank/DDBJ whole genome shotgun (WGS) entry which is preliminary data.</text>
</comment>
<dbReference type="EMBL" id="JAULSU010000004">
    <property type="protein sequence ID" value="KAK0619888.1"/>
    <property type="molecule type" value="Genomic_DNA"/>
</dbReference>
<evidence type="ECO:0000313" key="11">
    <source>
        <dbReference type="Proteomes" id="UP001175000"/>
    </source>
</evidence>
<keyword evidence="4" id="KW-0679">Respiratory chain</keyword>
<evidence type="ECO:0000256" key="4">
    <source>
        <dbReference type="ARBA" id="ARBA00022660"/>
    </source>
</evidence>
<evidence type="ECO:0000256" key="8">
    <source>
        <dbReference type="ARBA" id="ARBA00023136"/>
    </source>
</evidence>
<organism evidence="10 11">
    <name type="scientific">Immersiella caudata</name>
    <dbReference type="NCBI Taxonomy" id="314043"/>
    <lineage>
        <taxon>Eukaryota</taxon>
        <taxon>Fungi</taxon>
        <taxon>Dikarya</taxon>
        <taxon>Ascomycota</taxon>
        <taxon>Pezizomycotina</taxon>
        <taxon>Sordariomycetes</taxon>
        <taxon>Sordariomycetidae</taxon>
        <taxon>Sordariales</taxon>
        <taxon>Lasiosphaeriaceae</taxon>
        <taxon>Immersiella</taxon>
    </lineage>
</organism>
<dbReference type="GO" id="GO:0005743">
    <property type="term" value="C:mitochondrial inner membrane"/>
    <property type="evidence" value="ECO:0007669"/>
    <property type="project" value="UniProtKB-SubCell"/>
</dbReference>
<comment type="subcellular location">
    <subcellularLocation>
        <location evidence="1">Mitochondrion inner membrane</location>
        <topology evidence="1">Peripheral membrane protein</topology>
        <orientation evidence="1">Matrix side</orientation>
    </subcellularLocation>
</comment>
<dbReference type="PANTHER" id="PTHR12653:SF0">
    <property type="entry name" value="NADH DEHYDROGENASE [UBIQUINONE] 1 ALPHA SUBCOMPLEX SUBUNIT 5"/>
    <property type="match status" value="1"/>
</dbReference>
<accession>A0AA39WQS5</accession>
<name>A0AA39WQS5_9PEZI</name>